<dbReference type="Proteomes" id="UP000244902">
    <property type="component" value="Chromosome"/>
</dbReference>
<protein>
    <submittedName>
        <fullName evidence="1">Uncharacterized protein</fullName>
    </submittedName>
</protein>
<organism evidence="1 2">
    <name type="scientific">Parazoarcus communis</name>
    <dbReference type="NCBI Taxonomy" id="41977"/>
    <lineage>
        <taxon>Bacteria</taxon>
        <taxon>Pseudomonadati</taxon>
        <taxon>Pseudomonadota</taxon>
        <taxon>Betaproteobacteria</taxon>
        <taxon>Rhodocyclales</taxon>
        <taxon>Zoogloeaceae</taxon>
        <taxon>Parazoarcus</taxon>
    </lineage>
</organism>
<dbReference type="EMBL" id="CP022188">
    <property type="protein sequence ID" value="AWI80606.1"/>
    <property type="molecule type" value="Genomic_DNA"/>
</dbReference>
<dbReference type="RefSeq" id="WP_108974328.1">
    <property type="nucleotide sequence ID" value="NZ_CP022188.1"/>
</dbReference>
<gene>
    <name evidence="1" type="ORF">CEW87_15275</name>
</gene>
<sequence>MHTTPHEKLCALLGPVKPRPIQIAPVLSTEKKAHHLGLHLSAEEHEALQKGVDSLIKSGFPMNKSAFVRLAIMLTSQAYCQIPKKDEE</sequence>
<evidence type="ECO:0000313" key="2">
    <source>
        <dbReference type="Proteomes" id="UP000244902"/>
    </source>
</evidence>
<dbReference type="AlphaFoldDB" id="A0A2U8H620"/>
<name>A0A2U8H620_9RHOO</name>
<evidence type="ECO:0000313" key="1">
    <source>
        <dbReference type="EMBL" id="AWI80606.1"/>
    </source>
</evidence>
<reference evidence="1 2" key="1">
    <citation type="submission" date="2017-06" db="EMBL/GenBank/DDBJ databases">
        <title>Azoarcus sp. TSNA42 complete genome sequence.</title>
        <authorList>
            <person name="Woo J.-H."/>
            <person name="Kim H.-S."/>
        </authorList>
    </citation>
    <scope>NUCLEOTIDE SEQUENCE [LARGE SCALE GENOMIC DNA]</scope>
    <source>
        <strain evidence="1 2">TSNA42</strain>
    </source>
</reference>
<accession>A0A2U8H620</accession>
<proteinExistence type="predicted"/>